<evidence type="ECO:0000256" key="1">
    <source>
        <dbReference type="ARBA" id="ARBA00004167"/>
    </source>
</evidence>
<dbReference type="KEGG" id="dci:103510763"/>
<dbReference type="RefSeq" id="XP_017300202.1">
    <property type="nucleotide sequence ID" value="XM_017444713.2"/>
</dbReference>
<name>A0A1S3D3T5_DIACI</name>
<dbReference type="PANTHER" id="PTHR21377:SF1">
    <property type="entry name" value="PROTEIN FAM210A"/>
    <property type="match status" value="1"/>
</dbReference>
<protein>
    <submittedName>
        <fullName evidence="10">Uncharacterized protein C18orf19 homolog A isoform X1</fullName>
    </submittedName>
</protein>
<evidence type="ECO:0000256" key="5">
    <source>
        <dbReference type="ARBA" id="ARBA00023136"/>
    </source>
</evidence>
<dbReference type="GO" id="GO:0016020">
    <property type="term" value="C:membrane"/>
    <property type="evidence" value="ECO:0007669"/>
    <property type="project" value="UniProtKB-SubCell"/>
</dbReference>
<feature type="transmembrane region" description="Helical" evidence="7">
    <location>
        <begin position="90"/>
        <end position="113"/>
    </location>
</feature>
<dbReference type="InterPro" id="IPR009688">
    <property type="entry name" value="FAM210A/B-like_dom"/>
</dbReference>
<dbReference type="AlphaFoldDB" id="A0A1S3D3T5"/>
<dbReference type="Pfam" id="PF06916">
    <property type="entry name" value="FAM210A-B_dom"/>
    <property type="match status" value="1"/>
</dbReference>
<keyword evidence="4" id="KW-0175">Coiled coil</keyword>
<evidence type="ECO:0000259" key="8">
    <source>
        <dbReference type="Pfam" id="PF06916"/>
    </source>
</evidence>
<dbReference type="PANTHER" id="PTHR21377">
    <property type="entry name" value="PROTEIN FAM210B, MITOCHONDRIAL"/>
    <property type="match status" value="1"/>
</dbReference>
<comment type="subcellular location">
    <subcellularLocation>
        <location evidence="1">Membrane</location>
        <topology evidence="1">Single-pass membrane protein</topology>
    </subcellularLocation>
</comment>
<evidence type="ECO:0000256" key="3">
    <source>
        <dbReference type="ARBA" id="ARBA00022989"/>
    </source>
</evidence>
<evidence type="ECO:0000313" key="9">
    <source>
        <dbReference type="Proteomes" id="UP000079169"/>
    </source>
</evidence>
<organism evidence="9 10">
    <name type="scientific">Diaphorina citri</name>
    <name type="common">Asian citrus psyllid</name>
    <dbReference type="NCBI Taxonomy" id="121845"/>
    <lineage>
        <taxon>Eukaryota</taxon>
        <taxon>Metazoa</taxon>
        <taxon>Ecdysozoa</taxon>
        <taxon>Arthropoda</taxon>
        <taxon>Hexapoda</taxon>
        <taxon>Insecta</taxon>
        <taxon>Pterygota</taxon>
        <taxon>Neoptera</taxon>
        <taxon>Paraneoptera</taxon>
        <taxon>Hemiptera</taxon>
        <taxon>Sternorrhyncha</taxon>
        <taxon>Psylloidea</taxon>
        <taxon>Psyllidae</taxon>
        <taxon>Diaphorininae</taxon>
        <taxon>Diaphorina</taxon>
    </lineage>
</organism>
<gene>
    <name evidence="10" type="primary">LOC103510763</name>
</gene>
<evidence type="ECO:0000256" key="4">
    <source>
        <dbReference type="ARBA" id="ARBA00023054"/>
    </source>
</evidence>
<evidence type="ECO:0000256" key="2">
    <source>
        <dbReference type="ARBA" id="ARBA00022692"/>
    </source>
</evidence>
<dbReference type="STRING" id="121845.A0A1S3D3T5"/>
<proteinExistence type="predicted"/>
<feature type="compositionally biased region" description="Low complexity" evidence="6">
    <location>
        <begin position="262"/>
        <end position="278"/>
    </location>
</feature>
<accession>A0A1S3D3T5</accession>
<dbReference type="Proteomes" id="UP000079169">
    <property type="component" value="Unplaced"/>
</dbReference>
<dbReference type="GO" id="GO:0005739">
    <property type="term" value="C:mitochondrion"/>
    <property type="evidence" value="ECO:0007669"/>
    <property type="project" value="TreeGrafter"/>
</dbReference>
<keyword evidence="2 7" id="KW-0812">Transmembrane</keyword>
<feature type="region of interest" description="Disordered" evidence="6">
    <location>
        <begin position="250"/>
        <end position="301"/>
    </location>
</feature>
<evidence type="ECO:0000256" key="6">
    <source>
        <dbReference type="SAM" id="MobiDB-lite"/>
    </source>
</evidence>
<evidence type="ECO:0000313" key="10">
    <source>
        <dbReference type="RefSeq" id="XP_017300202.1"/>
    </source>
</evidence>
<dbReference type="InterPro" id="IPR045866">
    <property type="entry name" value="FAM210A/B-like"/>
</dbReference>
<feature type="compositionally biased region" description="Low complexity" evidence="6">
    <location>
        <begin position="290"/>
        <end position="301"/>
    </location>
</feature>
<feature type="domain" description="DUF1279" evidence="8">
    <location>
        <begin position="81"/>
        <end position="169"/>
    </location>
</feature>
<sequence>MFSVKSDHIHQLRYTSAYYHLIGQSQQRSQVRCYSKQEPISKENNSSSEKNPSQTKPNDPAASMPDSDPNSPDNKKLSLFQRIKIMYRDYWYILAPVHLVTSAFWFGSFFYLAKSGVDIVAVMKTLGFSETITNKLEQGHSTSAYLALAYALYKIATPLRYTVTLGGTTYSINKLKELGYIKPIPPKEKLVEMYEEKKEQFIEKKDQLKERIHDNKVMIQERYQDNKTMLQEKYSAEKCKTMLRMKKDKFLNHWRSTRTRQKSNGNGSCKNNGNGVSKQNGNGTSKRRNNGPSNGSSNKER</sequence>
<dbReference type="PaxDb" id="121845-A0A1S3D3T5"/>
<feature type="compositionally biased region" description="Low complexity" evidence="6">
    <location>
        <begin position="42"/>
        <end position="53"/>
    </location>
</feature>
<reference evidence="10" key="1">
    <citation type="submission" date="2025-08" db="UniProtKB">
        <authorList>
            <consortium name="RefSeq"/>
        </authorList>
    </citation>
    <scope>IDENTIFICATION</scope>
</reference>
<dbReference type="GeneID" id="103510763"/>
<keyword evidence="5 7" id="KW-0472">Membrane</keyword>
<keyword evidence="3 7" id="KW-1133">Transmembrane helix</keyword>
<keyword evidence="9" id="KW-1185">Reference proteome</keyword>
<feature type="region of interest" description="Disordered" evidence="6">
    <location>
        <begin position="32"/>
        <end position="74"/>
    </location>
</feature>
<evidence type="ECO:0000256" key="7">
    <source>
        <dbReference type="SAM" id="Phobius"/>
    </source>
</evidence>